<evidence type="ECO:0000259" key="1">
    <source>
        <dbReference type="PROSITE" id="PS51462"/>
    </source>
</evidence>
<dbReference type="AlphaFoldDB" id="A0A1G9ZYS6"/>
<reference evidence="2 3" key="1">
    <citation type="submission" date="2016-10" db="EMBL/GenBank/DDBJ databases">
        <authorList>
            <person name="de Groot N.N."/>
        </authorList>
    </citation>
    <scope>NUCLEOTIDE SEQUENCE [LARGE SCALE GENOMIC DNA]</scope>
    <source>
        <strain evidence="2 3">CGMCC 4.2022</strain>
    </source>
</reference>
<dbReference type="Pfam" id="PF00293">
    <property type="entry name" value="NUDIX"/>
    <property type="match status" value="1"/>
</dbReference>
<dbReference type="InterPro" id="IPR015797">
    <property type="entry name" value="NUDIX_hydrolase-like_dom_sf"/>
</dbReference>
<dbReference type="EMBL" id="FNIE01000003">
    <property type="protein sequence ID" value="SDN26061.1"/>
    <property type="molecule type" value="Genomic_DNA"/>
</dbReference>
<keyword evidence="3" id="KW-1185">Reference proteome</keyword>
<sequence length="176" mass="19137">MSALHQDAVGVLTGWHAPDTGQDRLRQEYLEHLAGHPDGMWKACKDGHLTGSVLILDAARERVLLTLHAKLRMWLQTGGHCKPQDEALAAAALREGVEESGIADLELLVPGPVQLDRHLTPCAWHLDVQYAAVAPQGAVEAVSEESLALRWFTFPEVAEVADGSVTALLARTRMLL</sequence>
<organism evidence="2 3">
    <name type="scientific">Actinacidiphila guanduensis</name>
    <dbReference type="NCBI Taxonomy" id="310781"/>
    <lineage>
        <taxon>Bacteria</taxon>
        <taxon>Bacillati</taxon>
        <taxon>Actinomycetota</taxon>
        <taxon>Actinomycetes</taxon>
        <taxon>Kitasatosporales</taxon>
        <taxon>Streptomycetaceae</taxon>
        <taxon>Actinacidiphila</taxon>
    </lineage>
</organism>
<evidence type="ECO:0000313" key="3">
    <source>
        <dbReference type="Proteomes" id="UP000199341"/>
    </source>
</evidence>
<dbReference type="Gene3D" id="3.90.79.10">
    <property type="entry name" value="Nucleoside Triphosphate Pyrophosphohydrolase"/>
    <property type="match status" value="1"/>
</dbReference>
<dbReference type="Proteomes" id="UP000199341">
    <property type="component" value="Unassembled WGS sequence"/>
</dbReference>
<dbReference type="STRING" id="310781.SAMN05216259_103340"/>
<protein>
    <submittedName>
        <fullName evidence="2">8-oxo-dGTP pyrophosphatase MutT, NUDIX family</fullName>
    </submittedName>
</protein>
<dbReference type="OrthoDB" id="129709at2"/>
<proteinExistence type="predicted"/>
<dbReference type="CDD" id="cd03674">
    <property type="entry name" value="NUDIX_Hydrolase"/>
    <property type="match status" value="1"/>
</dbReference>
<name>A0A1G9ZYS6_9ACTN</name>
<dbReference type="SUPFAM" id="SSF55811">
    <property type="entry name" value="Nudix"/>
    <property type="match status" value="1"/>
</dbReference>
<feature type="domain" description="Nudix hydrolase" evidence="1">
    <location>
        <begin position="46"/>
        <end position="176"/>
    </location>
</feature>
<dbReference type="RefSeq" id="WP_093783582.1">
    <property type="nucleotide sequence ID" value="NZ_FNIE01000003.1"/>
</dbReference>
<accession>A0A1G9ZYS6</accession>
<dbReference type="PROSITE" id="PS51462">
    <property type="entry name" value="NUDIX"/>
    <property type="match status" value="1"/>
</dbReference>
<evidence type="ECO:0000313" key="2">
    <source>
        <dbReference type="EMBL" id="SDN26061.1"/>
    </source>
</evidence>
<dbReference type="InterPro" id="IPR000086">
    <property type="entry name" value="NUDIX_hydrolase_dom"/>
</dbReference>
<gene>
    <name evidence="2" type="ORF">SAMN05216259_103340</name>
</gene>